<dbReference type="EMBL" id="HBKN01022210">
    <property type="protein sequence ID" value="CAE2303755.1"/>
    <property type="molecule type" value="Transcribed_RNA"/>
</dbReference>
<evidence type="ECO:0000313" key="2">
    <source>
        <dbReference type="EMBL" id="CAE2303755.1"/>
    </source>
</evidence>
<feature type="region of interest" description="Disordered" evidence="1">
    <location>
        <begin position="1"/>
        <end position="29"/>
    </location>
</feature>
<feature type="compositionally biased region" description="Low complexity" evidence="1">
    <location>
        <begin position="62"/>
        <end position="71"/>
    </location>
</feature>
<feature type="compositionally biased region" description="Basic and acidic residues" evidence="1">
    <location>
        <begin position="1"/>
        <end position="15"/>
    </location>
</feature>
<feature type="compositionally biased region" description="Polar residues" evidence="1">
    <location>
        <begin position="72"/>
        <end position="89"/>
    </location>
</feature>
<name>A0A7S4KSQ3_GUITH</name>
<protein>
    <submittedName>
        <fullName evidence="2">Uncharacterized protein</fullName>
    </submittedName>
</protein>
<feature type="region of interest" description="Disordered" evidence="1">
    <location>
        <begin position="42"/>
        <end position="146"/>
    </location>
</feature>
<organism evidence="2">
    <name type="scientific">Guillardia theta</name>
    <name type="common">Cryptophyte</name>
    <name type="synonym">Cryptomonas phi</name>
    <dbReference type="NCBI Taxonomy" id="55529"/>
    <lineage>
        <taxon>Eukaryota</taxon>
        <taxon>Cryptophyceae</taxon>
        <taxon>Pyrenomonadales</taxon>
        <taxon>Geminigeraceae</taxon>
        <taxon>Guillardia</taxon>
    </lineage>
</organism>
<accession>A0A7S4KSQ3</accession>
<proteinExistence type="predicted"/>
<feature type="compositionally biased region" description="Low complexity" evidence="1">
    <location>
        <begin position="95"/>
        <end position="121"/>
    </location>
</feature>
<gene>
    <name evidence="2" type="ORF">GTHE00462_LOCUS17424</name>
</gene>
<reference evidence="2" key="1">
    <citation type="submission" date="2021-01" db="EMBL/GenBank/DDBJ databases">
        <authorList>
            <person name="Corre E."/>
            <person name="Pelletier E."/>
            <person name="Niang G."/>
            <person name="Scheremetjew M."/>
            <person name="Finn R."/>
            <person name="Kale V."/>
            <person name="Holt S."/>
            <person name="Cochrane G."/>
            <person name="Meng A."/>
            <person name="Brown T."/>
            <person name="Cohen L."/>
        </authorList>
    </citation>
    <scope>NUCLEOTIDE SEQUENCE</scope>
    <source>
        <strain evidence="2">CCMP 2712</strain>
    </source>
</reference>
<sequence length="232" mass="25418">MTDAKANDSFDHDANNAEESSGRPVRRSRLLSDDARLALQLQEQELRAARGGFQTSRKRSKPSSSPRKSSSGSTQKAKTSQPEPQTTAKSRQKVSTASGGKKAAKPATKSASNKTQPSKARSSSKKSKTASSHQDDGFVQFGLEPWPGSDEAVPAVKSKSLRLEEDSTVMSIKRLIIDEAYPGENLSKIEVRTKAGMLLGQDHSLRYVRQFLWPESRGDLVLYYSKGKDSLF</sequence>
<evidence type="ECO:0000256" key="1">
    <source>
        <dbReference type="SAM" id="MobiDB-lite"/>
    </source>
</evidence>
<dbReference type="Gene3D" id="3.10.20.90">
    <property type="entry name" value="Phosphatidylinositol 3-kinase Catalytic Subunit, Chain A, domain 1"/>
    <property type="match status" value="1"/>
</dbReference>
<dbReference type="AlphaFoldDB" id="A0A7S4KSQ3"/>